<organism evidence="1 2">
    <name type="scientific">Aliivibrio fischeri (strain MJ11)</name>
    <name type="common">Vibrio fischeri</name>
    <dbReference type="NCBI Taxonomy" id="388396"/>
    <lineage>
        <taxon>Bacteria</taxon>
        <taxon>Pseudomonadati</taxon>
        <taxon>Pseudomonadota</taxon>
        <taxon>Gammaproteobacteria</taxon>
        <taxon>Vibrionales</taxon>
        <taxon>Vibrionaceae</taxon>
        <taxon>Aliivibrio</taxon>
    </lineage>
</organism>
<reference evidence="2" key="1">
    <citation type="submission" date="2008-08" db="EMBL/GenBank/DDBJ databases">
        <title>Complete sequence of Vibrio fischeri strain MJ11.</title>
        <authorList>
            <person name="Mandel M.J."/>
            <person name="Stabb E.V."/>
            <person name="Ruby E.G."/>
            <person name="Ferriera S."/>
            <person name="Johnson J."/>
            <person name="Kravitz S."/>
            <person name="Beeson K."/>
            <person name="Sutton G."/>
            <person name="Rogers Y.-H."/>
            <person name="Friedman R."/>
            <person name="Frazier M."/>
            <person name="Venter J.C."/>
        </authorList>
    </citation>
    <scope>NUCLEOTIDE SEQUENCE [LARGE SCALE GENOMIC DNA]</scope>
    <source>
        <strain evidence="2">MJ11</strain>
    </source>
</reference>
<dbReference type="EMBL" id="CP001133">
    <property type="protein sequence ID" value="ACH64447.1"/>
    <property type="molecule type" value="Genomic_DNA"/>
</dbReference>
<dbReference type="HOGENOM" id="CLU_258837_0_0_6"/>
<dbReference type="KEGG" id="vfm:VFMJ11_A0792"/>
<sequence>MMRWTLEEEVKLLSLIRIHFEAFRRAGKFNAHSPEALKFHQDFGSSERDAASLLYRLTKDTKLFTYASHPGSPTPFFRCKECDDKCLYDFSVCTPLLKKAQHADTIKDVIGRFDFYCDSMTTQEAITQVATELTLPSLIVEKLLVEAEKIRINDYRKYERVNDTPPSVSSLVAMQTAKKELVDAINKNRKQASKLYHVHERDGAEIIFSSDGTGFGKSYGVFESYADYIERFQSKVSNDSVLPESGFTNFLFLSPLKSQIDLERKHIKRIESAGGEFICVLSQADTYDLDFVDWASEHTNRQRYQSWCKLAGKSGYIKAELSRLKYLISQSDWINDQLKYLNTRGGSDAYSQKIAYEEQLSTIQYDIYKTIVNACKKLFDRVDADNGLLRQYIIKGLQARKCRVVKKAVNVSVDEVYLDIIKQVMPFEVCQFIPSVMLMTTSKFDTTTLRLVPKQRGKGMKFESVRFEHLIGGKLKHQEEGEDDNNESFSSLSEVSDMPQALQAEYLRNVHFKRNPHSPFRQKNIRFTVVIDELHSAYDRLVKSCHKKLVSKENNLSHVISVLGRIYQEVENLRLRDVPECNFTAFERESVSLIDKLKDVLDNFCELSEHVKLDRFLKMFNSQLGAFEVNSDAAERVISITKNIFSFNAKVYVNEQALKKIRLRHVNGNNTRIELYYEVEGDSLDTNPTLHDLFQLVSAMLAACSQITNAQYKRWIKNGGQELAPSQNTPLGQFVDAANKVSAEVRHIFERDTNENTQINHFYTYLLPKTVFTMAPVETLNVYNQGAERTVILAFEMDLIKEMPEAMIMRMLSGTNNKVLGLSATSGFTHTKNGNFSRNFLSMFGKDLGYKLVSRSASDIPMLQNLRSQREKLRDVTFNVFDAESAHFTDTFNESTEFKSVFREIYSALELVLKHKLRNPYKQRQINRELEALLLAAYDRKNTLVLALSGEFKTAFIKAYRDNKESWQTRFGICLCKDIEAEHEQIFELTPFRSRNRIRVVFFDSALARTIDVRKYTKLKDPSLSLVFMSTYNSAGTGLNYFATYVDECNKVQLDVDFQRLVLANSSFYSEVKGTGDLNTLPNYVSLLKHMSDSSQTFLVKDMTVNFAHGDNYRLLMAEHFMSLFKVIVQAIGRVERRDTNMHSQIFIPSDVIDNAAFQFAALKEDCSNEAVLECMSLLNFKLKEHCENISSENSFSEIEKRKEFEEQVKNDGKRIQQVHKRVLTQDWINKVRSGNHRYLPICNLFRDPLSFTNPKKWLEALAQTPEVVENKHMMSILTKMFIPYIQGNQHIKICHKRGSDGLPEQDFWALSDYAGGAGTYAPELRIFPQYSRGIDYGKNDVVGDIIDFFSAIQKTAFTQMVPHPEVIPLLKGNVGEAMFDMILKHYDITPLSDQDVFSRLSPLVYEFFDRYIEVEDTLVCIDVKNWTTRLDNFNRDSETIDKSKRKIDQVIERSGENEVHDTVKGKYEKVIFVYVNTAFSLNPNNLMSEDNADHSVHYFNLFKLEPSYEQQYDYKAKRPKEGSRLDSKIRLNQQLLSLLK</sequence>
<evidence type="ECO:0000313" key="2">
    <source>
        <dbReference type="Proteomes" id="UP000001857"/>
    </source>
</evidence>
<name>B5EUH3_ALIFM</name>
<dbReference type="RefSeq" id="WP_012535518.1">
    <property type="nucleotide sequence ID" value="NC_011186.1"/>
</dbReference>
<accession>B5EUH3</accession>
<dbReference type="Proteomes" id="UP000001857">
    <property type="component" value="Chromosome II"/>
</dbReference>
<evidence type="ECO:0000313" key="1">
    <source>
        <dbReference type="EMBL" id="ACH64447.1"/>
    </source>
</evidence>
<protein>
    <submittedName>
        <fullName evidence="1">Uncharacterized protein</fullName>
    </submittedName>
</protein>
<proteinExistence type="predicted"/>
<reference evidence="1 2" key="2">
    <citation type="journal article" date="2009" name="Nature">
        <title>A single regulatory gene is sufficient to alter bacterial host range.</title>
        <authorList>
            <person name="Mandel M.J."/>
            <person name="Wollenberg M.S."/>
            <person name="Stabb E.V."/>
            <person name="Visick K.L."/>
            <person name="Ruby E.G."/>
        </authorList>
    </citation>
    <scope>NUCLEOTIDE SEQUENCE [LARGE SCALE GENOMIC DNA]</scope>
    <source>
        <strain evidence="1 2">MJ11</strain>
    </source>
</reference>
<gene>
    <name evidence="1" type="ordered locus">VFMJ11_A0792</name>
</gene>